<dbReference type="PANTHER" id="PTHR37079">
    <property type="entry name" value="SERINE/THREONINE-PROTEIN KINASE ATM"/>
    <property type="match status" value="1"/>
</dbReference>
<reference evidence="2" key="1">
    <citation type="journal article" date="2013" name="Nature">
        <title>Draft genome of the wheat A-genome progenitor Triticum urartu.</title>
        <authorList>
            <person name="Ling H.Q."/>
            <person name="Zhao S."/>
            <person name="Liu D."/>
            <person name="Wang J."/>
            <person name="Sun H."/>
            <person name="Zhang C."/>
            <person name="Fan H."/>
            <person name="Li D."/>
            <person name="Dong L."/>
            <person name="Tao Y."/>
            <person name="Gao C."/>
            <person name="Wu H."/>
            <person name="Li Y."/>
            <person name="Cui Y."/>
            <person name="Guo X."/>
            <person name="Zheng S."/>
            <person name="Wang B."/>
            <person name="Yu K."/>
            <person name="Liang Q."/>
            <person name="Yang W."/>
            <person name="Lou X."/>
            <person name="Chen J."/>
            <person name="Feng M."/>
            <person name="Jian J."/>
            <person name="Zhang X."/>
            <person name="Luo G."/>
            <person name="Jiang Y."/>
            <person name="Liu J."/>
            <person name="Wang Z."/>
            <person name="Sha Y."/>
            <person name="Zhang B."/>
            <person name="Wu H."/>
            <person name="Tang D."/>
            <person name="Shen Q."/>
            <person name="Xue P."/>
            <person name="Zou S."/>
            <person name="Wang X."/>
            <person name="Liu X."/>
            <person name="Wang F."/>
            <person name="Yang Y."/>
            <person name="An X."/>
            <person name="Dong Z."/>
            <person name="Zhang K."/>
            <person name="Zhang X."/>
            <person name="Luo M.C."/>
            <person name="Dvorak J."/>
            <person name="Tong Y."/>
            <person name="Wang J."/>
            <person name="Yang H."/>
            <person name="Li Z."/>
            <person name="Wang D."/>
            <person name="Zhang A."/>
            <person name="Wang J."/>
        </authorList>
    </citation>
    <scope>NUCLEOTIDE SEQUENCE</scope>
    <source>
        <strain evidence="2">cv. G1812</strain>
    </source>
</reference>
<evidence type="ECO:0008006" key="3">
    <source>
        <dbReference type="Google" id="ProtNLM"/>
    </source>
</evidence>
<dbReference type="Gramene" id="TuG1812G0100003708.01.T01">
    <property type="protein sequence ID" value="TuG1812G0100003708.01.T01"/>
    <property type="gene ID" value="TuG1812G0100003708.01"/>
</dbReference>
<reference evidence="1" key="2">
    <citation type="submission" date="2018-03" db="EMBL/GenBank/DDBJ databases">
        <title>The Triticum urartu genome reveals the dynamic nature of wheat genome evolution.</title>
        <authorList>
            <person name="Ling H."/>
            <person name="Ma B."/>
            <person name="Shi X."/>
            <person name="Liu H."/>
            <person name="Dong L."/>
            <person name="Sun H."/>
            <person name="Cao Y."/>
            <person name="Gao Q."/>
            <person name="Zheng S."/>
            <person name="Li Y."/>
            <person name="Yu Y."/>
            <person name="Du H."/>
            <person name="Qi M."/>
            <person name="Li Y."/>
            <person name="Yu H."/>
            <person name="Cui Y."/>
            <person name="Wang N."/>
            <person name="Chen C."/>
            <person name="Wu H."/>
            <person name="Zhao Y."/>
            <person name="Zhang J."/>
            <person name="Li Y."/>
            <person name="Zhou W."/>
            <person name="Zhang B."/>
            <person name="Hu W."/>
            <person name="Eijk M."/>
            <person name="Tang J."/>
            <person name="Witsenboer H."/>
            <person name="Zhao S."/>
            <person name="Li Z."/>
            <person name="Zhang A."/>
            <person name="Wang D."/>
            <person name="Liang C."/>
        </authorList>
    </citation>
    <scope>NUCLEOTIDE SEQUENCE [LARGE SCALE GENOMIC DNA]</scope>
    <source>
        <strain evidence="1">cv. G1812</strain>
    </source>
</reference>
<dbReference type="InterPro" id="IPR038980">
    <property type="entry name" value="ATM_plant"/>
</dbReference>
<dbReference type="GO" id="GO:0004674">
    <property type="term" value="F:protein serine/threonine kinase activity"/>
    <property type="evidence" value="ECO:0007669"/>
    <property type="project" value="InterPro"/>
</dbReference>
<protein>
    <recommendedName>
        <fullName evidence="3">Telomere-length maintenance and DNA damage repair domain-containing protein</fullName>
    </recommendedName>
</protein>
<organism evidence="1 2">
    <name type="scientific">Triticum urartu</name>
    <name type="common">Red wild einkorn</name>
    <name type="synonym">Crithodium urartu</name>
    <dbReference type="NCBI Taxonomy" id="4572"/>
    <lineage>
        <taxon>Eukaryota</taxon>
        <taxon>Viridiplantae</taxon>
        <taxon>Streptophyta</taxon>
        <taxon>Embryophyta</taxon>
        <taxon>Tracheophyta</taxon>
        <taxon>Spermatophyta</taxon>
        <taxon>Magnoliopsida</taxon>
        <taxon>Liliopsida</taxon>
        <taxon>Poales</taxon>
        <taxon>Poaceae</taxon>
        <taxon>BOP clade</taxon>
        <taxon>Pooideae</taxon>
        <taxon>Triticodae</taxon>
        <taxon>Triticeae</taxon>
        <taxon>Triticinae</taxon>
        <taxon>Triticum</taxon>
    </lineage>
</organism>
<evidence type="ECO:0000313" key="2">
    <source>
        <dbReference type="Proteomes" id="UP000015106"/>
    </source>
</evidence>
<dbReference type="PANTHER" id="PTHR37079:SF4">
    <property type="entry name" value="SERINE_THREONINE-PROTEIN KINASE ATM"/>
    <property type="match status" value="1"/>
</dbReference>
<dbReference type="GO" id="GO:0006974">
    <property type="term" value="P:DNA damage response"/>
    <property type="evidence" value="ECO:0007669"/>
    <property type="project" value="InterPro"/>
</dbReference>
<keyword evidence="2" id="KW-1185">Reference proteome</keyword>
<evidence type="ECO:0000313" key="1">
    <source>
        <dbReference type="EnsemblPlants" id="TuG1812G0100003708.01.T01"/>
    </source>
</evidence>
<accession>A0A8R7K2B1</accession>
<dbReference type="Proteomes" id="UP000015106">
    <property type="component" value="Chromosome 1"/>
</dbReference>
<proteinExistence type="predicted"/>
<reference evidence="1" key="3">
    <citation type="submission" date="2022-06" db="UniProtKB">
        <authorList>
            <consortium name="EnsemblPlants"/>
        </authorList>
    </citation>
    <scope>IDENTIFICATION</scope>
</reference>
<dbReference type="EnsemblPlants" id="TuG1812G0100003708.01.T01">
    <property type="protein sequence ID" value="TuG1812G0100003708.01.T01"/>
    <property type="gene ID" value="TuG1812G0100003708.01"/>
</dbReference>
<sequence>MATARDVEEVVQKLASDRARPRDEGVKLLGTWLQGDRAPTFCRLLARNTARAKPGHLASGATWPFLITALAKCVLADIAAKRRGATRSAAAGMLRAAVRCAEDARLSGHSLLLVSVAKQLFSHILEVIKDAPSFQLEYSPILRQLLTVKEYRYQMKPRTYSNLVVLYMKKVATGFDANFSNQASSKEESFRCTWTLHVLLENPPGDYPDTMREEVLNGFCAIFSHIRREDGKLTSKLMECVNTFLLMDGPNLGDKSVEIHKAVQDFILRSWLMTRDLRLKSLFITYVKIQLKLARAIPKVLERKNLLGVIMDDLDQNVNTEAGLLWCEASRDAKDVSLRCSLEELMDLSATIFYQAYKSPTPMRGDDEKKLKTEDVISRITNSLKKGSLCWIGTTCLLVHKYGYRVDKSLLISWLQACCQSLKSALSKANVIRSQDSLLWIIRALKEFSAMFIVNTREESHCLLTKGEMSIVEGYWQDIWNSLIHALPLFSPTALVADSALNLLGGMIMRDQVHTSVVSEDTWNLQTFKQSPSPSALYFIACYFSRIGLQGDLSNSSLVRKNLLRSTLELIQSVSKGSSLLNEQNVVMIPEAIFSICAGFSSSAINSANASQLFDECKDFSKLLLESESWVIKDELGYSVEALSEISTESSTKVISDKCNRAHLPGHIQQQLLDQLMEFEGFMASNEQLEKVDLCTLVYRCSLLCNLIHCALLSRAIEENSLFLKELFGHVTGIIKYMISMVMKKHEELSHGLTSVGSAFETAGS</sequence>
<name>A0A8R7K2B1_TRIUA</name>
<dbReference type="AlphaFoldDB" id="A0A8R7K2B1"/>